<organism evidence="1 2">
    <name type="scientific">Thermohalobacter berrensis</name>
    <dbReference type="NCBI Taxonomy" id="99594"/>
    <lineage>
        <taxon>Bacteria</taxon>
        <taxon>Bacillati</taxon>
        <taxon>Bacillota</taxon>
        <taxon>Tissierellia</taxon>
        <taxon>Tissierellales</taxon>
        <taxon>Thermohalobacteraceae</taxon>
        <taxon>Thermohalobacter</taxon>
    </lineage>
</organism>
<dbReference type="InterPro" id="IPR041720">
    <property type="entry name" value="FbaB-like"/>
</dbReference>
<evidence type="ECO:0000313" key="1">
    <source>
        <dbReference type="EMBL" id="RKD34212.1"/>
    </source>
</evidence>
<sequence length="266" mass="29406">MANKIHRLNHIIKEDKRTFIVAIDHGNIFNVLPELMKPEKIIKEIAKGGADAFLATVGLVDKFPDAFMDKGIILRLDGGMSMLGNKDKSLERIFTVEDALRLGADAVICMGFPGSKWEEKYLKNLSRNVAECNKWGVPLLAEMLPMGFEGGEGSRTDDNLAFACRLGAEMGADMIKTYYTGCKEGFRKLIESTYVPVVILGGGKRINEEKLLRDIKEALDIGASGVAIGRNIWKHPNPQRLTAAIAKIVHGDYSVNIALKELNKIY</sequence>
<dbReference type="AlphaFoldDB" id="A0A419T9Q9"/>
<dbReference type="SUPFAM" id="SSF51569">
    <property type="entry name" value="Aldolase"/>
    <property type="match status" value="1"/>
</dbReference>
<dbReference type="OrthoDB" id="5915071at2"/>
<proteinExistence type="predicted"/>
<keyword evidence="2" id="KW-1185">Reference proteome</keyword>
<dbReference type="RefSeq" id="WP_120167248.1">
    <property type="nucleotide sequence ID" value="NZ_MCIB01000002.1"/>
</dbReference>
<dbReference type="Proteomes" id="UP000284177">
    <property type="component" value="Unassembled WGS sequence"/>
</dbReference>
<dbReference type="InterPro" id="IPR050456">
    <property type="entry name" value="DeoC/FbaB_aldolase"/>
</dbReference>
<reference evidence="1 2" key="1">
    <citation type="submission" date="2016-08" db="EMBL/GenBank/DDBJ databases">
        <title>Novel Firmicutes and Novel Genomes.</title>
        <authorList>
            <person name="Poppleton D.I."/>
            <person name="Gribaldo S."/>
        </authorList>
    </citation>
    <scope>NUCLEOTIDE SEQUENCE [LARGE SCALE GENOMIC DNA]</scope>
    <source>
        <strain evidence="1 2">CTT3</strain>
    </source>
</reference>
<dbReference type="InterPro" id="IPR002915">
    <property type="entry name" value="DeoC/FbaB/LacD_aldolase"/>
</dbReference>
<comment type="caution">
    <text evidence="1">The sequence shown here is derived from an EMBL/GenBank/DDBJ whole genome shotgun (WGS) entry which is preliminary data.</text>
</comment>
<dbReference type="PANTHER" id="PTHR47916:SF1">
    <property type="entry name" value="3-HYDROXY-5-PHOSPHONOOXYPENTANE-2,4-DIONE THIOLASE"/>
    <property type="match status" value="1"/>
</dbReference>
<dbReference type="Gene3D" id="3.20.20.70">
    <property type="entry name" value="Aldolase class I"/>
    <property type="match status" value="1"/>
</dbReference>
<dbReference type="GO" id="GO:0004332">
    <property type="term" value="F:fructose-bisphosphate aldolase activity"/>
    <property type="evidence" value="ECO:0007669"/>
    <property type="project" value="InterPro"/>
</dbReference>
<protein>
    <submittedName>
        <fullName evidence="1">Aldolase</fullName>
    </submittedName>
</protein>
<gene>
    <name evidence="1" type="ORF">BET03_07955</name>
</gene>
<dbReference type="PANTHER" id="PTHR47916">
    <property type="entry name" value="FRUCTOSE-BISPHOSPHATE ALDOLASE CLASS 1"/>
    <property type="match status" value="1"/>
</dbReference>
<dbReference type="EMBL" id="MCIB01000002">
    <property type="protein sequence ID" value="RKD34212.1"/>
    <property type="molecule type" value="Genomic_DNA"/>
</dbReference>
<dbReference type="Pfam" id="PF01791">
    <property type="entry name" value="DeoC"/>
    <property type="match status" value="1"/>
</dbReference>
<accession>A0A419T9Q9</accession>
<name>A0A419T9Q9_9FIRM</name>
<dbReference type="CDD" id="cd00958">
    <property type="entry name" value="DhnA"/>
    <property type="match status" value="1"/>
</dbReference>
<dbReference type="SMART" id="SM01133">
    <property type="entry name" value="DeoC"/>
    <property type="match status" value="1"/>
</dbReference>
<evidence type="ECO:0000313" key="2">
    <source>
        <dbReference type="Proteomes" id="UP000284177"/>
    </source>
</evidence>
<dbReference type="InterPro" id="IPR013785">
    <property type="entry name" value="Aldolase_TIM"/>
</dbReference>
<dbReference type="PIRSF" id="PIRSF038992">
    <property type="entry name" value="Aldolase_Ia"/>
    <property type="match status" value="1"/>
</dbReference>